<dbReference type="InterPro" id="IPR001387">
    <property type="entry name" value="Cro/C1-type_HTH"/>
</dbReference>
<dbReference type="OrthoDB" id="9811208at2"/>
<sequence>MSSDFSKNLKTLRENLNLKQDFLSQKLGISRSVLSYYESGKSEPTLSMLLKISDFFNISIDQLVSNNLSENINSNSKFDIEYFSVNTLLSDLNNKKQYYLNEKDKLEKICKIEIPNKINELDSLIEYLTINCLK</sequence>
<feature type="domain" description="HTH cro/C1-type" evidence="2">
    <location>
        <begin position="9"/>
        <end position="63"/>
    </location>
</feature>
<reference evidence="3 4" key="1">
    <citation type="submission" date="2015-09" db="EMBL/GenBank/DDBJ databases">
        <authorList>
            <consortium name="Pathogen Informatics"/>
        </authorList>
    </citation>
    <scope>NUCLEOTIDE SEQUENCE [LARGE SCALE GENOMIC DNA]</scope>
    <source>
        <strain evidence="3 4">2789STDY5834855</strain>
    </source>
</reference>
<protein>
    <submittedName>
        <fullName evidence="3">Putative LexA repressor</fullName>
    </submittedName>
</protein>
<evidence type="ECO:0000259" key="2">
    <source>
        <dbReference type="PROSITE" id="PS50943"/>
    </source>
</evidence>
<dbReference type="CDD" id="cd00093">
    <property type="entry name" value="HTH_XRE"/>
    <property type="match status" value="1"/>
</dbReference>
<dbReference type="GO" id="GO:0003677">
    <property type="term" value="F:DNA binding"/>
    <property type="evidence" value="ECO:0007669"/>
    <property type="project" value="UniProtKB-KW"/>
</dbReference>
<dbReference type="SUPFAM" id="SSF47413">
    <property type="entry name" value="lambda repressor-like DNA-binding domains"/>
    <property type="match status" value="1"/>
</dbReference>
<evidence type="ECO:0000313" key="4">
    <source>
        <dbReference type="Proteomes" id="UP000095558"/>
    </source>
</evidence>
<organism evidence="3 4">
    <name type="scientific">Clostridium disporicum</name>
    <dbReference type="NCBI Taxonomy" id="84024"/>
    <lineage>
        <taxon>Bacteria</taxon>
        <taxon>Bacillati</taxon>
        <taxon>Bacillota</taxon>
        <taxon>Clostridia</taxon>
        <taxon>Eubacteriales</taxon>
        <taxon>Clostridiaceae</taxon>
        <taxon>Clostridium</taxon>
    </lineage>
</organism>
<proteinExistence type="predicted"/>
<dbReference type="PROSITE" id="PS50943">
    <property type="entry name" value="HTH_CROC1"/>
    <property type="match status" value="1"/>
</dbReference>
<accession>A0A174EPP8</accession>
<dbReference type="Gene3D" id="1.10.260.40">
    <property type="entry name" value="lambda repressor-like DNA-binding domains"/>
    <property type="match status" value="1"/>
</dbReference>
<dbReference type="PANTHER" id="PTHR46558">
    <property type="entry name" value="TRACRIPTIONAL REGULATORY PROTEIN-RELATED-RELATED"/>
    <property type="match status" value="1"/>
</dbReference>
<dbReference type="Pfam" id="PF01381">
    <property type="entry name" value="HTH_3"/>
    <property type="match status" value="1"/>
</dbReference>
<dbReference type="Proteomes" id="UP000095558">
    <property type="component" value="Unassembled WGS sequence"/>
</dbReference>
<evidence type="ECO:0000313" key="3">
    <source>
        <dbReference type="EMBL" id="CUO39257.1"/>
    </source>
</evidence>
<name>A0A174EPP8_9CLOT</name>
<dbReference type="InterPro" id="IPR010982">
    <property type="entry name" value="Lambda_DNA-bd_dom_sf"/>
</dbReference>
<evidence type="ECO:0000256" key="1">
    <source>
        <dbReference type="ARBA" id="ARBA00023125"/>
    </source>
</evidence>
<dbReference type="PANTHER" id="PTHR46558:SF11">
    <property type="entry name" value="HTH-TYPE TRANSCRIPTIONAL REGULATOR XRE"/>
    <property type="match status" value="1"/>
</dbReference>
<dbReference type="EMBL" id="CYZV01000023">
    <property type="protein sequence ID" value="CUO39257.1"/>
    <property type="molecule type" value="Genomic_DNA"/>
</dbReference>
<dbReference type="AlphaFoldDB" id="A0A174EPP8"/>
<keyword evidence="1" id="KW-0238">DNA-binding</keyword>
<dbReference type="SMART" id="SM00530">
    <property type="entry name" value="HTH_XRE"/>
    <property type="match status" value="1"/>
</dbReference>
<gene>
    <name evidence="3" type="ORF">ERS852470_02207</name>
</gene>
<dbReference type="RefSeq" id="WP_055276896.1">
    <property type="nucleotide sequence ID" value="NZ_CYZV01000023.1"/>
</dbReference>